<dbReference type="Proteomes" id="UP000001631">
    <property type="component" value="Unassembled WGS sequence"/>
</dbReference>
<dbReference type="EMBL" id="GG663363">
    <property type="protein sequence ID" value="EEH10606.1"/>
    <property type="molecule type" value="Genomic_DNA"/>
</dbReference>
<organism evidence="1 2">
    <name type="scientific">Ajellomyces capsulatus (strain G186AR / H82 / ATCC MYA-2454 / RMSCC 2432)</name>
    <name type="common">Darling's disease fungus</name>
    <name type="synonym">Histoplasma capsulatum</name>
    <dbReference type="NCBI Taxonomy" id="447093"/>
    <lineage>
        <taxon>Eukaryota</taxon>
        <taxon>Fungi</taxon>
        <taxon>Dikarya</taxon>
        <taxon>Ascomycota</taxon>
        <taxon>Pezizomycotina</taxon>
        <taxon>Eurotiomycetes</taxon>
        <taxon>Eurotiomycetidae</taxon>
        <taxon>Onygenales</taxon>
        <taxon>Ajellomycetaceae</taxon>
        <taxon>Histoplasma</taxon>
    </lineage>
</organism>
<evidence type="ECO:0000313" key="2">
    <source>
        <dbReference type="Proteomes" id="UP000001631"/>
    </source>
</evidence>
<dbReference type="HOGENOM" id="CLU_1712748_0_0_1"/>
<dbReference type="GeneID" id="69033078"/>
<reference evidence="1" key="1">
    <citation type="submission" date="2009-02" db="EMBL/GenBank/DDBJ databases">
        <title>The Genome Sequence of Ajellomyces capsulatus strain G186AR.</title>
        <authorList>
            <consortium name="The Broad Institute Genome Sequencing Platform"/>
            <person name="Champion M."/>
            <person name="Cuomo C."/>
            <person name="Ma L.-J."/>
            <person name="Henn M.R."/>
            <person name="Sil A."/>
            <person name="Goldman B."/>
            <person name="Young S.K."/>
            <person name="Kodira C.D."/>
            <person name="Zeng Q."/>
            <person name="Koehrsen M."/>
            <person name="Alvarado L."/>
            <person name="Berlin A."/>
            <person name="Borenstein D."/>
            <person name="Chen Z."/>
            <person name="Engels R."/>
            <person name="Freedman E."/>
            <person name="Gellesch M."/>
            <person name="Goldberg J."/>
            <person name="Griggs A."/>
            <person name="Gujja S."/>
            <person name="Heiman D."/>
            <person name="Hepburn T."/>
            <person name="Howarth C."/>
            <person name="Jen D."/>
            <person name="Larson L."/>
            <person name="Lewis B."/>
            <person name="Mehta T."/>
            <person name="Park D."/>
            <person name="Pearson M."/>
            <person name="Roberts A."/>
            <person name="Saif S."/>
            <person name="Shea T."/>
            <person name="Shenoy N."/>
            <person name="Sisk P."/>
            <person name="Stolte C."/>
            <person name="Sykes S."/>
            <person name="Walk T."/>
            <person name="White J."/>
            <person name="Yandava C."/>
            <person name="Klein B."/>
            <person name="McEwen J.G."/>
            <person name="Puccia R."/>
            <person name="Goldman G.H."/>
            <person name="Felipe M.S."/>
            <person name="Nino-Vega G."/>
            <person name="San-Blas G."/>
            <person name="Taylor J."/>
            <person name="Mendoza L."/>
            <person name="Galagan J."/>
            <person name="Nusbaum C."/>
            <person name="Birren B."/>
        </authorList>
    </citation>
    <scope>NUCLEOTIDE SEQUENCE</scope>
    <source>
        <strain evidence="1">G186AR</strain>
    </source>
</reference>
<dbReference type="RefSeq" id="XP_045291086.1">
    <property type="nucleotide sequence ID" value="XM_045427111.1"/>
</dbReference>
<accession>C0NAB5</accession>
<dbReference type="InParanoid" id="C0NAB5"/>
<dbReference type="AlphaFoldDB" id="C0NAB5"/>
<proteinExistence type="predicted"/>
<keyword evidence="2" id="KW-1185">Reference proteome</keyword>
<protein>
    <submittedName>
        <fullName evidence="1">Uncharacterized protein</fullName>
    </submittedName>
</protein>
<gene>
    <name evidence="1" type="ORF">HCBG_00061</name>
</gene>
<evidence type="ECO:0000313" key="1">
    <source>
        <dbReference type="EMBL" id="EEH10606.1"/>
    </source>
</evidence>
<name>C0NAB5_AJECG</name>
<sequence length="153" mass="16942">MSNAAGCLQPGRKSCYYYCDEQGIGMTQLAEVEHPAVSPVYNASSRAKQRRILQANPSPNDANYLSCLPPKSRPRTLSLAFLFLRQLGLCARDTNEARSRLDAFDFPSIMKWQSMAGHTLGFHRPPAAGCFEYQAPRAKSSAPPRFPAWTMSA</sequence>